<name>A0A367Y8E1_9MICO</name>
<dbReference type="Proteomes" id="UP000253508">
    <property type="component" value="Unassembled WGS sequence"/>
</dbReference>
<proteinExistence type="predicted"/>
<gene>
    <name evidence="1" type="ORF">DTO57_01275</name>
</gene>
<dbReference type="InterPro" id="IPR038691">
    <property type="entry name" value="ComJ_sf"/>
</dbReference>
<protein>
    <recommendedName>
        <fullName evidence="3">Competence protein J (ComJ)</fullName>
    </recommendedName>
</protein>
<dbReference type="RefSeq" id="WP_114116419.1">
    <property type="nucleotide sequence ID" value="NZ_BMHU01000001.1"/>
</dbReference>
<reference evidence="1 2" key="1">
    <citation type="submission" date="2018-07" db="EMBL/GenBank/DDBJ databases">
        <title>Microbacterium endoborsara sp. nov., a novel actinobacterium isolated from Borszczowia aralocaspica.</title>
        <authorList>
            <person name="An D."/>
        </authorList>
    </citation>
    <scope>NUCLEOTIDE SEQUENCE [LARGE SCALE GENOMIC DNA]</scope>
    <source>
        <strain evidence="1 2">C1.15228</strain>
    </source>
</reference>
<dbReference type="Pfam" id="PF11033">
    <property type="entry name" value="ComJ"/>
    <property type="match status" value="1"/>
</dbReference>
<keyword evidence="2" id="KW-1185">Reference proteome</keyword>
<evidence type="ECO:0000313" key="2">
    <source>
        <dbReference type="Proteomes" id="UP000253508"/>
    </source>
</evidence>
<sequence length="163" mass="17995">MTSTEQTVDLLISHNQIVLRSRPFDEQFAEWGEGNADQGAILYPDYLTFDPLPDETFGANVKLAVTDGFAPDPDAARGIAAPFVVTNPGLVEVASAMESFPVEIDLAAGHYDVYFEICDGEDEEEEIYYRFTFVPTQTPSAPRYFLEDEWGGEVGAPLQTGLF</sequence>
<organism evidence="1 2">
    <name type="scientific">Microbacterium sorbitolivorans</name>
    <dbReference type="NCBI Taxonomy" id="1867410"/>
    <lineage>
        <taxon>Bacteria</taxon>
        <taxon>Bacillati</taxon>
        <taxon>Actinomycetota</taxon>
        <taxon>Actinomycetes</taxon>
        <taxon>Micrococcales</taxon>
        <taxon>Microbacteriaceae</taxon>
        <taxon>Microbacterium</taxon>
    </lineage>
</organism>
<dbReference type="OrthoDB" id="5114501at2"/>
<dbReference type="Gene3D" id="2.60.34.30">
    <property type="entry name" value="Competence, DNA-entry nuclease inhibitor, ComJ"/>
    <property type="match status" value="1"/>
</dbReference>
<dbReference type="InterPro" id="IPR020354">
    <property type="entry name" value="Competence_nuclease_inhibitor"/>
</dbReference>
<dbReference type="EMBL" id="QORO01000001">
    <property type="protein sequence ID" value="RCK61312.1"/>
    <property type="molecule type" value="Genomic_DNA"/>
</dbReference>
<accession>A0A367Y8E1</accession>
<evidence type="ECO:0008006" key="3">
    <source>
        <dbReference type="Google" id="ProtNLM"/>
    </source>
</evidence>
<evidence type="ECO:0000313" key="1">
    <source>
        <dbReference type="EMBL" id="RCK61312.1"/>
    </source>
</evidence>
<comment type="caution">
    <text evidence="1">The sequence shown here is derived from an EMBL/GenBank/DDBJ whole genome shotgun (WGS) entry which is preliminary data.</text>
</comment>
<dbReference type="AlphaFoldDB" id="A0A367Y8E1"/>